<feature type="transmembrane region" description="Helical" evidence="1">
    <location>
        <begin position="271"/>
        <end position="296"/>
    </location>
</feature>
<protein>
    <submittedName>
        <fullName evidence="2">Uncharacterized protein</fullName>
    </submittedName>
</protein>
<evidence type="ECO:0000256" key="1">
    <source>
        <dbReference type="SAM" id="Phobius"/>
    </source>
</evidence>
<dbReference type="EMBL" id="JADGKB010000102">
    <property type="protein sequence ID" value="KAJ3253706.1"/>
    <property type="molecule type" value="Genomic_DNA"/>
</dbReference>
<keyword evidence="3" id="KW-1185">Reference proteome</keyword>
<accession>A0AAD5Y5Y8</accession>
<feature type="transmembrane region" description="Helical" evidence="1">
    <location>
        <begin position="240"/>
        <end position="265"/>
    </location>
</feature>
<comment type="caution">
    <text evidence="2">The sequence shown here is derived from an EMBL/GenBank/DDBJ whole genome shotgun (WGS) entry which is preliminary data.</text>
</comment>
<proteinExistence type="predicted"/>
<feature type="transmembrane region" description="Helical" evidence="1">
    <location>
        <begin position="308"/>
        <end position="328"/>
    </location>
</feature>
<sequence length="524" mass="59277">MEYLIFESAWINSTYCAGPPTTMVLFSNVYQTALYNYSYYFDLPLPVCGKAAFPKPTGCCYNSLSKDITVGYTSYMFNNLTDQVSIQHSAPVSANGYEYCQLSSPDGSPMYTLGGYEAMYFLGNSGCVEGYFKCDLNNFYIFNNSDCSGFYETLAITPNQPVVESYFLGNVSLDIVKFEQGEITTTWQTYTPSLSFSPNFTEKIDYLILLLYVLCLISLTGTSGFYIWKVKHSKHWKYVFFCNVMLVHLTRNVFKIILTYVTLWYDITELSVIVLLNNLLNLASIFTIYVNVILVFDQFREYNTKRNQIIVFAVVVGLHFILNFFYYAGEIVGFSGNETLGLQLLSYYFIPGLIWDLFGTLMLVCPPSLLMYKLSSVWKVQQHKLDTTLQTFGNIQLVKLLAAVIMLDLVVFTNAGLQIAFNVTDAFLTSDRDVALLSAIVSGIDAAVCILLVLIYEWMAQFANLIVFKGKTNPAKKIIEQNADSSLPPTIKSPDKTLEECKIQKQNSEAQTFANFDMDKISKQ</sequence>
<feature type="transmembrane region" description="Helical" evidence="1">
    <location>
        <begin position="348"/>
        <end position="372"/>
    </location>
</feature>
<gene>
    <name evidence="2" type="ORF">HK103_000364</name>
</gene>
<keyword evidence="1" id="KW-1133">Transmembrane helix</keyword>
<feature type="transmembrane region" description="Helical" evidence="1">
    <location>
        <begin position="400"/>
        <end position="423"/>
    </location>
</feature>
<evidence type="ECO:0000313" key="3">
    <source>
        <dbReference type="Proteomes" id="UP001210925"/>
    </source>
</evidence>
<dbReference type="AlphaFoldDB" id="A0AAD5Y5Y8"/>
<keyword evidence="1" id="KW-0472">Membrane</keyword>
<feature type="transmembrane region" description="Helical" evidence="1">
    <location>
        <begin position="435"/>
        <end position="456"/>
    </location>
</feature>
<keyword evidence="1" id="KW-0812">Transmembrane</keyword>
<feature type="transmembrane region" description="Helical" evidence="1">
    <location>
        <begin position="206"/>
        <end position="228"/>
    </location>
</feature>
<evidence type="ECO:0000313" key="2">
    <source>
        <dbReference type="EMBL" id="KAJ3253706.1"/>
    </source>
</evidence>
<organism evidence="2 3">
    <name type="scientific">Boothiomyces macroporosus</name>
    <dbReference type="NCBI Taxonomy" id="261099"/>
    <lineage>
        <taxon>Eukaryota</taxon>
        <taxon>Fungi</taxon>
        <taxon>Fungi incertae sedis</taxon>
        <taxon>Chytridiomycota</taxon>
        <taxon>Chytridiomycota incertae sedis</taxon>
        <taxon>Chytridiomycetes</taxon>
        <taxon>Rhizophydiales</taxon>
        <taxon>Terramycetaceae</taxon>
        <taxon>Boothiomyces</taxon>
    </lineage>
</organism>
<dbReference type="Proteomes" id="UP001210925">
    <property type="component" value="Unassembled WGS sequence"/>
</dbReference>
<name>A0AAD5Y5Y8_9FUNG</name>
<reference evidence="2" key="1">
    <citation type="submission" date="2020-05" db="EMBL/GenBank/DDBJ databases">
        <title>Phylogenomic resolution of chytrid fungi.</title>
        <authorList>
            <person name="Stajich J.E."/>
            <person name="Amses K."/>
            <person name="Simmons R."/>
            <person name="Seto K."/>
            <person name="Myers J."/>
            <person name="Bonds A."/>
            <person name="Quandt C.A."/>
            <person name="Barry K."/>
            <person name="Liu P."/>
            <person name="Grigoriev I."/>
            <person name="Longcore J.E."/>
            <person name="James T.Y."/>
        </authorList>
    </citation>
    <scope>NUCLEOTIDE SEQUENCE</scope>
    <source>
        <strain evidence="2">PLAUS21</strain>
    </source>
</reference>